<dbReference type="NCBIfam" id="TIGR01479">
    <property type="entry name" value="GMP_PMI"/>
    <property type="match status" value="1"/>
</dbReference>
<protein>
    <recommendedName>
        <fullName evidence="2">mannose-1-phosphate guanylyltransferase</fullName>
        <ecNumber evidence="2">2.7.7.13</ecNumber>
    </recommendedName>
</protein>
<feature type="domain" description="Nucleotidyl transferase" evidence="7">
    <location>
        <begin position="1"/>
        <end position="246"/>
    </location>
</feature>
<name>A0A6C0C555_9ZZZZ</name>
<dbReference type="SUPFAM" id="SSF53448">
    <property type="entry name" value="Nucleotide-diphospho-sugar transferases"/>
    <property type="match status" value="1"/>
</dbReference>
<feature type="domain" description="Mannose-6-phosphate isomerase type II C-terminal" evidence="8">
    <location>
        <begin position="311"/>
        <end position="427"/>
    </location>
</feature>
<dbReference type="InterPro" id="IPR011051">
    <property type="entry name" value="RmlC_Cupin_sf"/>
</dbReference>
<evidence type="ECO:0000256" key="6">
    <source>
        <dbReference type="ARBA" id="ARBA00047343"/>
    </source>
</evidence>
<dbReference type="Gene3D" id="2.60.120.10">
    <property type="entry name" value="Jelly Rolls"/>
    <property type="match status" value="1"/>
</dbReference>
<dbReference type="SUPFAM" id="SSF51182">
    <property type="entry name" value="RmlC-like cupins"/>
    <property type="match status" value="1"/>
</dbReference>
<reference evidence="10" key="1">
    <citation type="journal article" date="2020" name="Nature">
        <title>Giant virus diversity and host interactions through global metagenomics.</title>
        <authorList>
            <person name="Schulz F."/>
            <person name="Roux S."/>
            <person name="Paez-Espino D."/>
            <person name="Jungbluth S."/>
            <person name="Walsh D.A."/>
            <person name="Denef V.J."/>
            <person name="McMahon K.D."/>
            <person name="Konstantinidis K.T."/>
            <person name="Eloe-Fadrosh E.A."/>
            <person name="Kyrpides N.C."/>
            <person name="Woyke T."/>
        </authorList>
    </citation>
    <scope>NUCLEOTIDE SEQUENCE</scope>
    <source>
        <strain evidence="10">GVMAG-M-3300020185-18</strain>
    </source>
</reference>
<dbReference type="InterPro" id="IPR006375">
    <property type="entry name" value="Man1P_GuaTrfase/Man6P_Isoase"/>
</dbReference>
<comment type="similarity">
    <text evidence="1">Belongs to the mannose-6-phosphate isomerase type 2 family.</text>
</comment>
<dbReference type="GO" id="GO:0009298">
    <property type="term" value="P:GDP-mannose biosynthetic process"/>
    <property type="evidence" value="ECO:0007669"/>
    <property type="project" value="TreeGrafter"/>
</dbReference>
<dbReference type="GO" id="GO:0000271">
    <property type="term" value="P:polysaccharide biosynthetic process"/>
    <property type="evidence" value="ECO:0007669"/>
    <property type="project" value="InterPro"/>
</dbReference>
<dbReference type="InterPro" id="IPR005835">
    <property type="entry name" value="NTP_transferase_dom"/>
</dbReference>
<sequence>MFQVSCKTALALNPKQLIIICNEKHHFIIQDQLSELSIDNYLIISEPCGKDTCAAIATAVLYTEPTDDLLVMTADHVWDETTFVECVKKGFLNIDESSIGFLGIKPCYPETGYGYIETGQSENNPDLKTVLKFKEKPDKEVAEEYVANGNFYWNSGVFLFNNLTMLKELKTYQSEILKNIAETKKHSEIKNKIIKLNNQYWKNITSISIDYAIMENHKNGVLIPYTGYWCDIGSFKALFNHLEKDENNCVLGKDTINIDSNDCLVMTENRLVGLIGCNNLVVIDTRDALLVCNKDKTQDVKKMVSILKKNNSHLPEYHTKVYRPWGWYINVEGTDTGGFKVKRIGVYPGKRLSLQSHYKRSEHWVIVKGKAKVQVGKDFHVLNPNQHIYIPKETLHRMENIGDEVVEFVETQIGEYLGEEDIVRYEDDFGRV</sequence>
<keyword evidence="5" id="KW-0342">GTP-binding</keyword>
<evidence type="ECO:0000259" key="8">
    <source>
        <dbReference type="Pfam" id="PF01050"/>
    </source>
</evidence>
<evidence type="ECO:0000256" key="1">
    <source>
        <dbReference type="ARBA" id="ARBA00006115"/>
    </source>
</evidence>
<comment type="catalytic activity">
    <reaction evidence="6">
        <text>alpha-D-mannose 1-phosphate + GTP + H(+) = GDP-alpha-D-mannose + diphosphate</text>
        <dbReference type="Rhea" id="RHEA:15229"/>
        <dbReference type="ChEBI" id="CHEBI:15378"/>
        <dbReference type="ChEBI" id="CHEBI:33019"/>
        <dbReference type="ChEBI" id="CHEBI:37565"/>
        <dbReference type="ChEBI" id="CHEBI:57527"/>
        <dbReference type="ChEBI" id="CHEBI:58409"/>
        <dbReference type="EC" id="2.7.7.13"/>
    </reaction>
</comment>
<dbReference type="InterPro" id="IPR014710">
    <property type="entry name" value="RmlC-like_jellyroll"/>
</dbReference>
<evidence type="ECO:0000259" key="7">
    <source>
        <dbReference type="Pfam" id="PF00483"/>
    </source>
</evidence>
<feature type="domain" description="MannoseP isomerase/GMP-like beta-helix" evidence="9">
    <location>
        <begin position="255"/>
        <end position="305"/>
    </location>
</feature>
<evidence type="ECO:0000256" key="4">
    <source>
        <dbReference type="ARBA" id="ARBA00022741"/>
    </source>
</evidence>
<accession>A0A6C0C555</accession>
<evidence type="ECO:0000313" key="10">
    <source>
        <dbReference type="EMBL" id="QHS98909.1"/>
    </source>
</evidence>
<evidence type="ECO:0000256" key="3">
    <source>
        <dbReference type="ARBA" id="ARBA00022695"/>
    </source>
</evidence>
<evidence type="ECO:0000256" key="5">
    <source>
        <dbReference type="ARBA" id="ARBA00023134"/>
    </source>
</evidence>
<dbReference type="InterPro" id="IPR001538">
    <property type="entry name" value="Man6P_isomerase-2_C"/>
</dbReference>
<keyword evidence="4" id="KW-0547">Nucleotide-binding</keyword>
<dbReference type="InterPro" id="IPR051161">
    <property type="entry name" value="Mannose-6P_isomerase_type2"/>
</dbReference>
<dbReference type="GO" id="GO:0005525">
    <property type="term" value="F:GTP binding"/>
    <property type="evidence" value="ECO:0007669"/>
    <property type="project" value="UniProtKB-KW"/>
</dbReference>
<dbReference type="EC" id="2.7.7.13" evidence="2"/>
<evidence type="ECO:0000256" key="2">
    <source>
        <dbReference type="ARBA" id="ARBA00012387"/>
    </source>
</evidence>
<keyword evidence="3" id="KW-0548">Nucleotidyltransferase</keyword>
<dbReference type="PANTHER" id="PTHR46390:SF1">
    <property type="entry name" value="MANNOSE-1-PHOSPHATE GUANYLYLTRANSFERASE"/>
    <property type="match status" value="1"/>
</dbReference>
<keyword evidence="3" id="KW-0808">Transferase</keyword>
<dbReference type="Pfam" id="PF00483">
    <property type="entry name" value="NTP_transferase"/>
    <property type="match status" value="1"/>
</dbReference>
<evidence type="ECO:0000259" key="9">
    <source>
        <dbReference type="Pfam" id="PF22640"/>
    </source>
</evidence>
<dbReference type="AlphaFoldDB" id="A0A6C0C555"/>
<dbReference type="GO" id="GO:0004475">
    <property type="term" value="F:mannose-1-phosphate guanylyltransferase (GTP) activity"/>
    <property type="evidence" value="ECO:0007669"/>
    <property type="project" value="UniProtKB-EC"/>
</dbReference>
<dbReference type="InterPro" id="IPR029044">
    <property type="entry name" value="Nucleotide-diphossugar_trans"/>
</dbReference>
<dbReference type="Pfam" id="PF01050">
    <property type="entry name" value="MannoseP_isomer"/>
    <property type="match status" value="1"/>
</dbReference>
<dbReference type="Pfam" id="PF22640">
    <property type="entry name" value="ManC_GMP_beta-helix"/>
    <property type="match status" value="1"/>
</dbReference>
<organism evidence="10">
    <name type="scientific">viral metagenome</name>
    <dbReference type="NCBI Taxonomy" id="1070528"/>
    <lineage>
        <taxon>unclassified sequences</taxon>
        <taxon>metagenomes</taxon>
        <taxon>organismal metagenomes</taxon>
    </lineage>
</organism>
<dbReference type="Gene3D" id="3.90.550.10">
    <property type="entry name" value="Spore Coat Polysaccharide Biosynthesis Protein SpsA, Chain A"/>
    <property type="match status" value="1"/>
</dbReference>
<dbReference type="EMBL" id="MN739328">
    <property type="protein sequence ID" value="QHS98909.1"/>
    <property type="molecule type" value="Genomic_DNA"/>
</dbReference>
<proteinExistence type="inferred from homology"/>
<dbReference type="PANTHER" id="PTHR46390">
    <property type="entry name" value="MANNOSE-1-PHOSPHATE GUANYLYLTRANSFERASE"/>
    <property type="match status" value="1"/>
</dbReference>
<dbReference type="CDD" id="cd02213">
    <property type="entry name" value="cupin_PMI_typeII_C"/>
    <property type="match status" value="1"/>
</dbReference>
<dbReference type="InterPro" id="IPR054566">
    <property type="entry name" value="ManC/GMP-like_b-helix"/>
</dbReference>